<organism evidence="4 5">
    <name type="scientific">Channa striata</name>
    <name type="common">Snakehead murrel</name>
    <name type="synonym">Ophicephalus striatus</name>
    <dbReference type="NCBI Taxonomy" id="64152"/>
    <lineage>
        <taxon>Eukaryota</taxon>
        <taxon>Metazoa</taxon>
        <taxon>Chordata</taxon>
        <taxon>Craniata</taxon>
        <taxon>Vertebrata</taxon>
        <taxon>Euteleostomi</taxon>
        <taxon>Actinopterygii</taxon>
        <taxon>Neopterygii</taxon>
        <taxon>Teleostei</taxon>
        <taxon>Neoteleostei</taxon>
        <taxon>Acanthomorphata</taxon>
        <taxon>Anabantaria</taxon>
        <taxon>Anabantiformes</taxon>
        <taxon>Channoidei</taxon>
        <taxon>Channidae</taxon>
        <taxon>Channa</taxon>
    </lineage>
</organism>
<evidence type="ECO:0000313" key="4">
    <source>
        <dbReference type="EMBL" id="KAK2817173.1"/>
    </source>
</evidence>
<proteinExistence type="predicted"/>
<feature type="compositionally biased region" description="Basic and acidic residues" evidence="2">
    <location>
        <begin position="621"/>
        <end position="640"/>
    </location>
</feature>
<dbReference type="EMBL" id="JAUPFM010000021">
    <property type="protein sequence ID" value="KAK2817173.1"/>
    <property type="molecule type" value="Genomic_DNA"/>
</dbReference>
<protein>
    <recommendedName>
        <fullName evidence="3">G protein-regulated inducer of neurite outgrowth C-terminal domain-containing protein</fullName>
    </recommendedName>
</protein>
<dbReference type="GO" id="GO:0005886">
    <property type="term" value="C:plasma membrane"/>
    <property type="evidence" value="ECO:0007669"/>
    <property type="project" value="TreeGrafter"/>
</dbReference>
<feature type="region of interest" description="Disordered" evidence="2">
    <location>
        <begin position="513"/>
        <end position="559"/>
    </location>
</feature>
<feature type="compositionally biased region" description="Polar residues" evidence="2">
    <location>
        <begin position="518"/>
        <end position="538"/>
    </location>
</feature>
<feature type="compositionally biased region" description="Polar residues" evidence="2">
    <location>
        <begin position="66"/>
        <end position="75"/>
    </location>
</feature>
<feature type="region of interest" description="Disordered" evidence="2">
    <location>
        <begin position="684"/>
        <end position="734"/>
    </location>
</feature>
<reference evidence="4" key="1">
    <citation type="submission" date="2023-07" db="EMBL/GenBank/DDBJ databases">
        <title>Chromosome-level Genome Assembly of Striped Snakehead (Channa striata).</title>
        <authorList>
            <person name="Liu H."/>
        </authorList>
    </citation>
    <scope>NUCLEOTIDE SEQUENCE</scope>
    <source>
        <strain evidence="4">Gz</strain>
        <tissue evidence="4">Muscle</tissue>
    </source>
</reference>
<feature type="region of interest" description="Disordered" evidence="2">
    <location>
        <begin position="586"/>
        <end position="640"/>
    </location>
</feature>
<feature type="region of interest" description="Disordered" evidence="2">
    <location>
        <begin position="20"/>
        <end position="130"/>
    </location>
</feature>
<dbReference type="GO" id="GO:0031175">
    <property type="term" value="P:neuron projection development"/>
    <property type="evidence" value="ECO:0007669"/>
    <property type="project" value="TreeGrafter"/>
</dbReference>
<feature type="compositionally biased region" description="Low complexity" evidence="2">
    <location>
        <begin position="550"/>
        <end position="559"/>
    </location>
</feature>
<evidence type="ECO:0000256" key="1">
    <source>
        <dbReference type="ARBA" id="ARBA00002358"/>
    </source>
</evidence>
<feature type="region of interest" description="Disordered" evidence="2">
    <location>
        <begin position="173"/>
        <end position="342"/>
    </location>
</feature>
<evidence type="ECO:0000313" key="5">
    <source>
        <dbReference type="Proteomes" id="UP001187415"/>
    </source>
</evidence>
<sequence length="734" mass="78154">MGTNPKRTVTVQMVPQLAVVDTPSNKESNANWTKEPNLKLSQVCPKPTLTSPDHKQDNLLMMAAPSNASPHSPKTASKRDEPVSSSALDKLAPANGNPTKPEHVTGGDQRMPDPSQTGQGVGEAGSDWRDSNANMKVLSLADEKEICKASLSPAATASKVDVQSSVCRINVPSAAEEERGKPASLAKSTVHEDSFKHVSPNNNNNLNVCKLKQPASALQQDNKGSVSATAAVTQKSKEPDHVQIFSHGPESLQEPPKPKQRIEASAPLSSTAPPSKSKKEETEVKSTNVNTSSALQEKDLQPATKPQVSSDKHQPVSTAKESSTLPQVTQMPQASVQVAEESGQTDTAVSAVQQQQQQQQQHCKLYKEASTMTSSLSSTPAKQCQDMEVQAVANMCSKSVATSPSLLCLAGAHRPGDGAVPREDVQSLTVMYQVDGGVGLHQMNMTSLPDPRSERLTVEAEVCPSQNTGIGFHSETLSQLQDARLGAKPKEVGSALCNIQPVYQINIEHSNQKERGETGNSQNKSGVQTSTGKTSTAEAPSLKSGTPPEAAGASKSGSADSKKAALSQAAATTNANQALLTTAANTASTKNEAGSSKAMSKESGSKAQKKETNSGKKKVKPEKNDKDEGEGKQKGKSVHDVVWDEQGMTWEVYGASVDPESLGFAIQSHLQCKIKEQERKLMAQTSFRKSVSGVDSPGHGRKNKRRQPNIFRSMLQNVRRPNCCVRPPPSSVLE</sequence>
<comment type="function">
    <text evidence="1">May be involved in neurite outgrowth.</text>
</comment>
<feature type="compositionally biased region" description="Basic and acidic residues" evidence="2">
    <location>
        <begin position="599"/>
        <end position="614"/>
    </location>
</feature>
<comment type="caution">
    <text evidence="4">The sequence shown here is derived from an EMBL/GenBank/DDBJ whole genome shotgun (WGS) entry which is preliminary data.</text>
</comment>
<evidence type="ECO:0000256" key="2">
    <source>
        <dbReference type="SAM" id="MobiDB-lite"/>
    </source>
</evidence>
<dbReference type="InterPro" id="IPR032745">
    <property type="entry name" value="GRIN_C"/>
</dbReference>
<dbReference type="AlphaFoldDB" id="A0AA88IWM1"/>
<feature type="compositionally biased region" description="Low complexity" evidence="2">
    <location>
        <begin position="263"/>
        <end position="275"/>
    </location>
</feature>
<feature type="compositionally biased region" description="Polar residues" evidence="2">
    <location>
        <begin position="216"/>
        <end position="234"/>
    </location>
</feature>
<feature type="compositionally biased region" description="Polar residues" evidence="2">
    <location>
        <begin position="304"/>
        <end position="342"/>
    </location>
</feature>
<dbReference type="PANTHER" id="PTHR15718">
    <property type="entry name" value="G PROTEIN-REGULATED INDUCER OF NEURITE OUTGROWTH C-TERMINAL DOMAIN-CONTAINING PROTEIN"/>
    <property type="match status" value="1"/>
</dbReference>
<dbReference type="Pfam" id="PF15235">
    <property type="entry name" value="GRIN_C"/>
    <property type="match status" value="1"/>
</dbReference>
<dbReference type="Proteomes" id="UP001187415">
    <property type="component" value="Unassembled WGS sequence"/>
</dbReference>
<name>A0AA88IWM1_CHASR</name>
<feature type="compositionally biased region" description="Polar residues" evidence="2">
    <location>
        <begin position="22"/>
        <end position="34"/>
    </location>
</feature>
<dbReference type="PANTHER" id="PTHR15718:SF6">
    <property type="entry name" value="G PROTEIN-REGULATED INDUCER OF NEURITE OUTGROWTH 3"/>
    <property type="match status" value="1"/>
</dbReference>
<keyword evidence="5" id="KW-1185">Reference proteome</keyword>
<dbReference type="InterPro" id="IPR026646">
    <property type="entry name" value="GPRIN2-like/GPRIN3"/>
</dbReference>
<accession>A0AA88IWM1</accession>
<evidence type="ECO:0000259" key="3">
    <source>
        <dbReference type="Pfam" id="PF15235"/>
    </source>
</evidence>
<feature type="domain" description="G protein-regulated inducer of neurite outgrowth C-terminal" evidence="3">
    <location>
        <begin position="605"/>
        <end position="729"/>
    </location>
</feature>
<gene>
    <name evidence="4" type="ORF">Q5P01_025364</name>
</gene>